<dbReference type="EMBL" id="GL876966">
    <property type="protein sequence ID" value="KLU82748.1"/>
    <property type="molecule type" value="Genomic_DNA"/>
</dbReference>
<dbReference type="PANTHER" id="PTHR14187">
    <property type="entry name" value="ALPHA KINASE/ELONGATION FACTOR 2 KINASE"/>
    <property type="match status" value="1"/>
</dbReference>
<name>A0A0C4DPP6_MAGP6</name>
<dbReference type="STRING" id="644358.A0A0C4DPP6"/>
<dbReference type="AlphaFoldDB" id="A0A0C4DPP6"/>
<dbReference type="EnsemblFungi" id="MAPG_01817T0">
    <property type="protein sequence ID" value="MAPG_01817T0"/>
    <property type="gene ID" value="MAPG_01817"/>
</dbReference>
<reference evidence="1" key="2">
    <citation type="submission" date="2010-05" db="EMBL/GenBank/DDBJ databases">
        <title>The Genome Sequence of Magnaporthe poae strain ATCC 64411.</title>
        <authorList>
            <consortium name="The Broad Institute Genome Sequencing Platform"/>
            <consortium name="Broad Institute Genome Sequencing Center for Infectious Disease"/>
            <person name="Ma L.-J."/>
            <person name="Dead R."/>
            <person name="Young S."/>
            <person name="Zeng Q."/>
            <person name="Koehrsen M."/>
            <person name="Alvarado L."/>
            <person name="Berlin A."/>
            <person name="Chapman S.B."/>
            <person name="Chen Z."/>
            <person name="Freedman E."/>
            <person name="Gellesch M."/>
            <person name="Goldberg J."/>
            <person name="Griggs A."/>
            <person name="Gujja S."/>
            <person name="Heilman E.R."/>
            <person name="Heiman D."/>
            <person name="Hepburn T."/>
            <person name="Howarth C."/>
            <person name="Jen D."/>
            <person name="Larson L."/>
            <person name="Mehta T."/>
            <person name="Neiman D."/>
            <person name="Pearson M."/>
            <person name="Roberts A."/>
            <person name="Saif S."/>
            <person name="Shea T."/>
            <person name="Shenoy N."/>
            <person name="Sisk P."/>
            <person name="Stolte C."/>
            <person name="Sykes S."/>
            <person name="Walk T."/>
            <person name="White J."/>
            <person name="Yandava C."/>
            <person name="Haas B."/>
            <person name="Nusbaum C."/>
            <person name="Birren B."/>
        </authorList>
    </citation>
    <scope>NUCLEOTIDE SEQUENCE</scope>
    <source>
        <strain evidence="1">ATCC 64411</strain>
    </source>
</reference>
<evidence type="ECO:0000313" key="3">
    <source>
        <dbReference type="Proteomes" id="UP000011715"/>
    </source>
</evidence>
<dbReference type="Proteomes" id="UP000011715">
    <property type="component" value="Unassembled WGS sequence"/>
</dbReference>
<organism evidence="2 3">
    <name type="scientific">Magnaporthiopsis poae (strain ATCC 64411 / 73-15)</name>
    <name type="common">Kentucky bluegrass fungus</name>
    <name type="synonym">Magnaporthe poae</name>
    <dbReference type="NCBI Taxonomy" id="644358"/>
    <lineage>
        <taxon>Eukaryota</taxon>
        <taxon>Fungi</taxon>
        <taxon>Dikarya</taxon>
        <taxon>Ascomycota</taxon>
        <taxon>Pezizomycotina</taxon>
        <taxon>Sordariomycetes</taxon>
        <taxon>Sordariomycetidae</taxon>
        <taxon>Magnaporthales</taxon>
        <taxon>Magnaporthaceae</taxon>
        <taxon>Magnaporthiopsis</taxon>
    </lineage>
</organism>
<gene>
    <name evidence="1" type="ORF">MAPG_01817</name>
</gene>
<dbReference type="OrthoDB" id="2394218at2759"/>
<evidence type="ECO:0000313" key="2">
    <source>
        <dbReference type="EnsemblFungi" id="MAPG_01817T0"/>
    </source>
</evidence>
<dbReference type="EMBL" id="ADBL01000446">
    <property type="status" value="NOT_ANNOTATED_CDS"/>
    <property type="molecule type" value="Genomic_DNA"/>
</dbReference>
<dbReference type="SUPFAM" id="SSF53067">
    <property type="entry name" value="Actin-like ATPase domain"/>
    <property type="match status" value="2"/>
</dbReference>
<reference evidence="1" key="3">
    <citation type="submission" date="2011-03" db="EMBL/GenBank/DDBJ databases">
        <title>Annotation of Magnaporthe poae ATCC 64411.</title>
        <authorList>
            <person name="Ma L.-J."/>
            <person name="Dead R."/>
            <person name="Young S.K."/>
            <person name="Zeng Q."/>
            <person name="Gargeya S."/>
            <person name="Fitzgerald M."/>
            <person name="Haas B."/>
            <person name="Abouelleil A."/>
            <person name="Alvarado L."/>
            <person name="Arachchi H.M."/>
            <person name="Berlin A."/>
            <person name="Brown A."/>
            <person name="Chapman S.B."/>
            <person name="Chen Z."/>
            <person name="Dunbar C."/>
            <person name="Freedman E."/>
            <person name="Gearin G."/>
            <person name="Gellesch M."/>
            <person name="Goldberg J."/>
            <person name="Griggs A."/>
            <person name="Gujja S."/>
            <person name="Heiman D."/>
            <person name="Howarth C."/>
            <person name="Larson L."/>
            <person name="Lui A."/>
            <person name="MacDonald P.J.P."/>
            <person name="Mehta T."/>
            <person name="Montmayeur A."/>
            <person name="Murphy C."/>
            <person name="Neiman D."/>
            <person name="Pearson M."/>
            <person name="Priest M."/>
            <person name="Roberts A."/>
            <person name="Saif S."/>
            <person name="Shea T."/>
            <person name="Shenoy N."/>
            <person name="Sisk P."/>
            <person name="Stolte C."/>
            <person name="Sykes S."/>
            <person name="Yandava C."/>
            <person name="Wortman J."/>
            <person name="Nusbaum C."/>
            <person name="Birren B."/>
        </authorList>
    </citation>
    <scope>NUCLEOTIDE SEQUENCE</scope>
    <source>
        <strain evidence="1">ATCC 64411</strain>
    </source>
</reference>
<dbReference type="CDD" id="cd10170">
    <property type="entry name" value="ASKHA_NBD_HSP70"/>
    <property type="match status" value="1"/>
</dbReference>
<reference evidence="3" key="1">
    <citation type="submission" date="2010-05" db="EMBL/GenBank/DDBJ databases">
        <title>The genome sequence of Magnaporthe poae strain ATCC 64411.</title>
        <authorList>
            <person name="Ma L.-J."/>
            <person name="Dead R."/>
            <person name="Young S."/>
            <person name="Zeng Q."/>
            <person name="Koehrsen M."/>
            <person name="Alvarado L."/>
            <person name="Berlin A."/>
            <person name="Chapman S.B."/>
            <person name="Chen Z."/>
            <person name="Freedman E."/>
            <person name="Gellesch M."/>
            <person name="Goldberg J."/>
            <person name="Griggs A."/>
            <person name="Gujja S."/>
            <person name="Heilman E.R."/>
            <person name="Heiman D."/>
            <person name="Hepburn T."/>
            <person name="Howarth C."/>
            <person name="Jen D."/>
            <person name="Larson L."/>
            <person name="Mehta T."/>
            <person name="Neiman D."/>
            <person name="Pearson M."/>
            <person name="Roberts A."/>
            <person name="Saif S."/>
            <person name="Shea T."/>
            <person name="Shenoy N."/>
            <person name="Sisk P."/>
            <person name="Stolte C."/>
            <person name="Sykes S."/>
            <person name="Walk T."/>
            <person name="White J."/>
            <person name="Yandava C."/>
            <person name="Haas B."/>
            <person name="Nusbaum C."/>
            <person name="Birren B."/>
        </authorList>
    </citation>
    <scope>NUCLEOTIDE SEQUENCE [LARGE SCALE GENOMIC DNA]</scope>
    <source>
        <strain evidence="3">ATCC 64411 / 73-15</strain>
    </source>
</reference>
<proteinExistence type="predicted"/>
<dbReference type="VEuPathDB" id="FungiDB:MAPG_01817"/>
<reference evidence="2" key="5">
    <citation type="submission" date="2015-06" db="UniProtKB">
        <authorList>
            <consortium name="EnsemblFungi"/>
        </authorList>
    </citation>
    <scope>IDENTIFICATION</scope>
    <source>
        <strain evidence="2">ATCC 64411</strain>
    </source>
</reference>
<accession>A0A0C4DPP6</accession>
<dbReference type="eggNOG" id="ENOG502R7KI">
    <property type="taxonomic scope" value="Eukaryota"/>
</dbReference>
<evidence type="ECO:0000313" key="1">
    <source>
        <dbReference type="EMBL" id="KLU82748.1"/>
    </source>
</evidence>
<evidence type="ECO:0008006" key="4">
    <source>
        <dbReference type="Google" id="ProtNLM"/>
    </source>
</evidence>
<keyword evidence="3" id="KW-1185">Reference proteome</keyword>
<sequence>MSASKSDGYHTIVSIDFGTTSTKCAVAVFQPGGADPEIDVLKWSHEGKSHAMLPSVVSYDEHHTDEFISYGFNAKDDLDRARRGRVVYGMFKNQFPGRPVQPLHGSKGDKDADGKNADELFVALATKLHIDIKHFYENTLMDAKQAPKWEQASIEYAVSVPAAGAPANVAERLRQVLTKAGFDALPHHGISKQLVTESEAAAIFSLHTEKNAFKNDQTTIVMDAGGGTSDLCVLRVVDKETGEVSLQFADPVAGAQIGPAWVHMYLEQRLVQFLSQSYPQDHAEATARSIVADPRVEERKVDIGSGKAPSGPLEFRVSNRPLETNSKAPGPTLSPVGGLSKVPYSKSRNIDIVRIENRLIQGLFDDEILGVTRDGQKCLKRQLDMMIEDAWISGRGPQGAAEAVSKSGLAPDHLCVDRILLTGGFGSSPYVLKTLQDALFKERDLANKGYTGDGLMTDPSGGLGPVHTNIKNLQFVVSTEPRLCVCKGVLYHHIRTHMEALRKPSSKSWFRYNWNKAKKFGQRVISN</sequence>
<dbReference type="PANTHER" id="PTHR14187:SF5">
    <property type="entry name" value="HEAT SHOCK 70 KDA PROTEIN 12A"/>
    <property type="match status" value="1"/>
</dbReference>
<dbReference type="Gene3D" id="3.30.420.40">
    <property type="match status" value="2"/>
</dbReference>
<reference evidence="2" key="4">
    <citation type="journal article" date="2015" name="G3 (Bethesda)">
        <title>Genome sequences of three phytopathogenic species of the Magnaporthaceae family of fungi.</title>
        <authorList>
            <person name="Okagaki L.H."/>
            <person name="Nunes C.C."/>
            <person name="Sailsbery J."/>
            <person name="Clay B."/>
            <person name="Brown D."/>
            <person name="John T."/>
            <person name="Oh Y."/>
            <person name="Young N."/>
            <person name="Fitzgerald M."/>
            <person name="Haas B.J."/>
            <person name="Zeng Q."/>
            <person name="Young S."/>
            <person name="Adiconis X."/>
            <person name="Fan L."/>
            <person name="Levin J.Z."/>
            <person name="Mitchell T.K."/>
            <person name="Okubara P.A."/>
            <person name="Farman M.L."/>
            <person name="Kohn L.M."/>
            <person name="Birren B."/>
            <person name="Ma L.-J."/>
            <person name="Dean R.A."/>
        </authorList>
    </citation>
    <scope>NUCLEOTIDE SEQUENCE</scope>
    <source>
        <strain evidence="2">ATCC 64411 / 73-15</strain>
    </source>
</reference>
<protein>
    <recommendedName>
        <fullName evidence="4">Hsp70-like protein</fullName>
    </recommendedName>
</protein>
<dbReference type="InterPro" id="IPR043129">
    <property type="entry name" value="ATPase_NBD"/>
</dbReference>